<dbReference type="FunCoup" id="A0A2P5DUL0">
    <property type="interactions" value="71"/>
</dbReference>
<dbReference type="InParanoid" id="A0A2P5DUL0"/>
<evidence type="ECO:0000256" key="4">
    <source>
        <dbReference type="ARBA" id="ARBA00022525"/>
    </source>
</evidence>
<dbReference type="STRING" id="63057.A0A2P5DUL0"/>
<comment type="subcellular location">
    <subcellularLocation>
        <location evidence="1">Secreted</location>
        <location evidence="1">Cell wall</location>
    </subcellularLocation>
</comment>
<dbReference type="AlphaFoldDB" id="A0A2P5DUL0"/>
<dbReference type="PROSITE" id="PS00502">
    <property type="entry name" value="POLYGALACTURONASE"/>
    <property type="match status" value="1"/>
</dbReference>
<keyword evidence="7" id="KW-0961">Cell wall biogenesis/degradation</keyword>
<evidence type="ECO:0000256" key="5">
    <source>
        <dbReference type="ARBA" id="ARBA00022801"/>
    </source>
</evidence>
<comment type="caution">
    <text evidence="11">The sequence shown here is derived from an EMBL/GenBank/DDBJ whole genome shotgun (WGS) entry which is preliminary data.</text>
</comment>
<keyword evidence="10" id="KW-1133">Transmembrane helix</keyword>
<evidence type="ECO:0000256" key="6">
    <source>
        <dbReference type="ARBA" id="ARBA00023295"/>
    </source>
</evidence>
<protein>
    <submittedName>
        <fullName evidence="11">Glycoside hydrolase</fullName>
    </submittedName>
</protein>
<organism evidence="11 12">
    <name type="scientific">Trema orientale</name>
    <name type="common">Charcoal tree</name>
    <name type="synonym">Celtis orientalis</name>
    <dbReference type="NCBI Taxonomy" id="63057"/>
    <lineage>
        <taxon>Eukaryota</taxon>
        <taxon>Viridiplantae</taxon>
        <taxon>Streptophyta</taxon>
        <taxon>Embryophyta</taxon>
        <taxon>Tracheophyta</taxon>
        <taxon>Spermatophyta</taxon>
        <taxon>Magnoliopsida</taxon>
        <taxon>eudicotyledons</taxon>
        <taxon>Gunneridae</taxon>
        <taxon>Pentapetalae</taxon>
        <taxon>rosids</taxon>
        <taxon>fabids</taxon>
        <taxon>Rosales</taxon>
        <taxon>Cannabaceae</taxon>
        <taxon>Trema</taxon>
    </lineage>
</organism>
<feature type="active site" evidence="8">
    <location>
        <position position="104"/>
    </location>
</feature>
<keyword evidence="4" id="KW-0964">Secreted</keyword>
<dbReference type="InterPro" id="IPR011050">
    <property type="entry name" value="Pectin_lyase_fold/virulence"/>
</dbReference>
<evidence type="ECO:0000313" key="11">
    <source>
        <dbReference type="EMBL" id="PON76980.1"/>
    </source>
</evidence>
<dbReference type="Gene3D" id="2.160.20.10">
    <property type="entry name" value="Single-stranded right-handed beta-helix, Pectin lyase-like"/>
    <property type="match status" value="1"/>
</dbReference>
<dbReference type="OrthoDB" id="187139at2759"/>
<evidence type="ECO:0000256" key="2">
    <source>
        <dbReference type="ARBA" id="ARBA00008834"/>
    </source>
</evidence>
<keyword evidence="3" id="KW-0134">Cell wall</keyword>
<dbReference type="GO" id="GO:0005975">
    <property type="term" value="P:carbohydrate metabolic process"/>
    <property type="evidence" value="ECO:0007669"/>
    <property type="project" value="InterPro"/>
</dbReference>
<dbReference type="PANTHER" id="PTHR31375">
    <property type="match status" value="1"/>
</dbReference>
<evidence type="ECO:0000313" key="12">
    <source>
        <dbReference type="Proteomes" id="UP000237000"/>
    </source>
</evidence>
<gene>
    <name evidence="11" type="ORF">TorRG33x02_241650</name>
</gene>
<evidence type="ECO:0000256" key="8">
    <source>
        <dbReference type="PROSITE-ProRule" id="PRU10052"/>
    </source>
</evidence>
<evidence type="ECO:0000256" key="3">
    <source>
        <dbReference type="ARBA" id="ARBA00022512"/>
    </source>
</evidence>
<dbReference type="InterPro" id="IPR012334">
    <property type="entry name" value="Pectin_lyas_fold"/>
</dbReference>
<comment type="similarity">
    <text evidence="2 9">Belongs to the glycosyl hydrolase 28 family.</text>
</comment>
<evidence type="ECO:0000256" key="1">
    <source>
        <dbReference type="ARBA" id="ARBA00004191"/>
    </source>
</evidence>
<keyword evidence="12" id="KW-1185">Reference proteome</keyword>
<dbReference type="Proteomes" id="UP000237000">
    <property type="component" value="Unassembled WGS sequence"/>
</dbReference>
<keyword evidence="6 9" id="KW-0326">Glycosidase</keyword>
<name>A0A2P5DUL0_TREOI</name>
<dbReference type="Pfam" id="PF00295">
    <property type="entry name" value="Glyco_hydro_28"/>
    <property type="match status" value="1"/>
</dbReference>
<keyword evidence="10" id="KW-0472">Membrane</keyword>
<keyword evidence="5 9" id="KW-0378">Hydrolase</keyword>
<feature type="transmembrane region" description="Helical" evidence="10">
    <location>
        <begin position="191"/>
        <end position="211"/>
    </location>
</feature>
<dbReference type="SMART" id="SM00710">
    <property type="entry name" value="PbH1"/>
    <property type="match status" value="4"/>
</dbReference>
<dbReference type="EMBL" id="JXTC01000248">
    <property type="protein sequence ID" value="PON76980.1"/>
    <property type="molecule type" value="Genomic_DNA"/>
</dbReference>
<evidence type="ECO:0000256" key="9">
    <source>
        <dbReference type="RuleBase" id="RU361169"/>
    </source>
</evidence>
<dbReference type="InterPro" id="IPR000743">
    <property type="entry name" value="Glyco_hydro_28"/>
</dbReference>
<sequence>MSIDKSTKLQALGFHYCDNLQLKGFTSKDSPNKHITIQSCHGVTISKVHIRAPRDSPNTDGIMISGSSQINIYESVIGTGDDCIAIKGGSSYINITHVACGPGHGISIGSLGEWKGTNTVEEVHVRNCNFTRTTNGARIKTFNGGIGYAKAISFEDITLVASKNPIIIDQQYSKFLGNDDPKVKSALVPNLLSLLIMHLCYYFMHILVILLR</sequence>
<dbReference type="GO" id="GO:0071555">
    <property type="term" value="P:cell wall organization"/>
    <property type="evidence" value="ECO:0007669"/>
    <property type="project" value="UniProtKB-KW"/>
</dbReference>
<dbReference type="GO" id="GO:0004650">
    <property type="term" value="F:polygalacturonase activity"/>
    <property type="evidence" value="ECO:0007669"/>
    <property type="project" value="InterPro"/>
</dbReference>
<accession>A0A2P5DUL0</accession>
<dbReference type="SUPFAM" id="SSF51126">
    <property type="entry name" value="Pectin lyase-like"/>
    <property type="match status" value="1"/>
</dbReference>
<proteinExistence type="inferred from homology"/>
<evidence type="ECO:0000256" key="10">
    <source>
        <dbReference type="SAM" id="Phobius"/>
    </source>
</evidence>
<evidence type="ECO:0000256" key="7">
    <source>
        <dbReference type="ARBA" id="ARBA00023316"/>
    </source>
</evidence>
<reference evidence="12" key="1">
    <citation type="submission" date="2016-06" db="EMBL/GenBank/DDBJ databases">
        <title>Parallel loss of symbiosis genes in relatives of nitrogen-fixing non-legume Parasponia.</title>
        <authorList>
            <person name="Van Velzen R."/>
            <person name="Holmer R."/>
            <person name="Bu F."/>
            <person name="Rutten L."/>
            <person name="Van Zeijl A."/>
            <person name="Liu W."/>
            <person name="Santuari L."/>
            <person name="Cao Q."/>
            <person name="Sharma T."/>
            <person name="Shen D."/>
            <person name="Roswanjaya Y."/>
            <person name="Wardhani T."/>
            <person name="Kalhor M.S."/>
            <person name="Jansen J."/>
            <person name="Van den Hoogen J."/>
            <person name="Gungor B."/>
            <person name="Hartog M."/>
            <person name="Hontelez J."/>
            <person name="Verver J."/>
            <person name="Yang W.-C."/>
            <person name="Schijlen E."/>
            <person name="Repin R."/>
            <person name="Schilthuizen M."/>
            <person name="Schranz E."/>
            <person name="Heidstra R."/>
            <person name="Miyata K."/>
            <person name="Fedorova E."/>
            <person name="Kohlen W."/>
            <person name="Bisseling T."/>
            <person name="Smit S."/>
            <person name="Geurts R."/>
        </authorList>
    </citation>
    <scope>NUCLEOTIDE SEQUENCE [LARGE SCALE GENOMIC DNA]</scope>
    <source>
        <strain evidence="12">cv. RG33-2</strain>
    </source>
</reference>
<dbReference type="InterPro" id="IPR006626">
    <property type="entry name" value="PbH1"/>
</dbReference>
<keyword evidence="10" id="KW-0812">Transmembrane</keyword>